<gene>
    <name evidence="2" type="ORF">K2173_016501</name>
</gene>
<dbReference type="GO" id="GO:0080030">
    <property type="term" value="F:methyl indole-3-acetate esterase activity"/>
    <property type="evidence" value="ECO:0007669"/>
    <property type="project" value="TreeGrafter"/>
</dbReference>
<dbReference type="GO" id="GO:0080032">
    <property type="term" value="F:methyl jasmonate esterase activity"/>
    <property type="evidence" value="ECO:0007669"/>
    <property type="project" value="TreeGrafter"/>
</dbReference>
<dbReference type="InterPro" id="IPR045889">
    <property type="entry name" value="MES/HNL"/>
</dbReference>
<keyword evidence="3" id="KW-1185">Reference proteome</keyword>
<dbReference type="Gene3D" id="3.40.50.1820">
    <property type="entry name" value="alpha/beta hydrolase"/>
    <property type="match status" value="1"/>
</dbReference>
<dbReference type="AlphaFoldDB" id="A0AAV8SSZ5"/>
<protein>
    <recommendedName>
        <fullName evidence="1">AB hydrolase-1 domain-containing protein</fullName>
    </recommendedName>
</protein>
<sequence length="373" mass="41697">MRNLCTCFATKSVKKRKPTKRLAGNQQTTVNSSNRWSRIRSTRKDSTDFLIQEQALAATILFRQHQQQNESGTLLFDRSTSLRYSNSNWSKKTQLPRSSSSRARSLTDPLLQPHQLVNQDIKLDGIETTHFVLVHGGGFGAWCWYKTIALLEESGYRVSAIDLTRSGIHSFDTNGIANLSQYFKPLTNFLGNLADEEKIISYYCGKYSGDFGGACLSYAMELFPTKISKAIFMAAAMLTHGQSAIDIFSQQEGSNDLMRHAPIFLYGKGSGHSPTAIDFDKALIKDLLFNQSPAKDVALASVSMRPIPFAPFLENLCLSDMKYRIVRRFYIGTLEDNAIPLTLQESADHSPFFSKPQALHKLLIEISGIPSTN</sequence>
<dbReference type="InterPro" id="IPR000073">
    <property type="entry name" value="AB_hydrolase_1"/>
</dbReference>
<evidence type="ECO:0000259" key="1">
    <source>
        <dbReference type="Pfam" id="PF12697"/>
    </source>
</evidence>
<dbReference type="InterPro" id="IPR029058">
    <property type="entry name" value="AB_hydrolase_fold"/>
</dbReference>
<proteinExistence type="predicted"/>
<dbReference type="SUPFAM" id="SSF53474">
    <property type="entry name" value="alpha/beta-Hydrolases"/>
    <property type="match status" value="1"/>
</dbReference>
<dbReference type="PANTHER" id="PTHR10992:SF872">
    <property type="entry name" value="METHYLESTERASE 11, CHLOROPLASTIC-RELATED"/>
    <property type="match status" value="1"/>
</dbReference>
<feature type="domain" description="AB hydrolase-1" evidence="1">
    <location>
        <begin position="131"/>
        <end position="358"/>
    </location>
</feature>
<dbReference type="GO" id="GO:0009694">
    <property type="term" value="P:jasmonic acid metabolic process"/>
    <property type="evidence" value="ECO:0007669"/>
    <property type="project" value="TreeGrafter"/>
</dbReference>
<dbReference type="Pfam" id="PF12697">
    <property type="entry name" value="Abhydrolase_6"/>
    <property type="match status" value="1"/>
</dbReference>
<dbReference type="Proteomes" id="UP001159364">
    <property type="component" value="Linkage Group LG09"/>
</dbReference>
<name>A0AAV8SSZ5_9ROSI</name>
<dbReference type="GO" id="GO:0009696">
    <property type="term" value="P:salicylic acid metabolic process"/>
    <property type="evidence" value="ECO:0007669"/>
    <property type="project" value="TreeGrafter"/>
</dbReference>
<dbReference type="EMBL" id="JAIWQS010000009">
    <property type="protein sequence ID" value="KAJ8755040.1"/>
    <property type="molecule type" value="Genomic_DNA"/>
</dbReference>
<evidence type="ECO:0000313" key="3">
    <source>
        <dbReference type="Proteomes" id="UP001159364"/>
    </source>
</evidence>
<dbReference type="PANTHER" id="PTHR10992">
    <property type="entry name" value="METHYLESTERASE FAMILY MEMBER"/>
    <property type="match status" value="1"/>
</dbReference>
<reference evidence="2 3" key="1">
    <citation type="submission" date="2021-09" db="EMBL/GenBank/DDBJ databases">
        <title>Genomic insights and catalytic innovation underlie evolution of tropane alkaloids biosynthesis.</title>
        <authorList>
            <person name="Wang Y.-J."/>
            <person name="Tian T."/>
            <person name="Huang J.-P."/>
            <person name="Huang S.-X."/>
        </authorList>
    </citation>
    <scope>NUCLEOTIDE SEQUENCE [LARGE SCALE GENOMIC DNA]</scope>
    <source>
        <strain evidence="2">KIB-2018</strain>
        <tissue evidence="2">Leaf</tissue>
    </source>
</reference>
<accession>A0AAV8SSZ5</accession>
<dbReference type="GO" id="GO:0080031">
    <property type="term" value="F:methyl salicylate esterase activity"/>
    <property type="evidence" value="ECO:0007669"/>
    <property type="project" value="TreeGrafter"/>
</dbReference>
<comment type="caution">
    <text evidence="2">The sequence shown here is derived from an EMBL/GenBank/DDBJ whole genome shotgun (WGS) entry which is preliminary data.</text>
</comment>
<evidence type="ECO:0000313" key="2">
    <source>
        <dbReference type="EMBL" id="KAJ8755040.1"/>
    </source>
</evidence>
<organism evidence="2 3">
    <name type="scientific">Erythroxylum novogranatense</name>
    <dbReference type="NCBI Taxonomy" id="1862640"/>
    <lineage>
        <taxon>Eukaryota</taxon>
        <taxon>Viridiplantae</taxon>
        <taxon>Streptophyta</taxon>
        <taxon>Embryophyta</taxon>
        <taxon>Tracheophyta</taxon>
        <taxon>Spermatophyta</taxon>
        <taxon>Magnoliopsida</taxon>
        <taxon>eudicotyledons</taxon>
        <taxon>Gunneridae</taxon>
        <taxon>Pentapetalae</taxon>
        <taxon>rosids</taxon>
        <taxon>fabids</taxon>
        <taxon>Malpighiales</taxon>
        <taxon>Erythroxylaceae</taxon>
        <taxon>Erythroxylum</taxon>
    </lineage>
</organism>